<organism evidence="2 3">
    <name type="scientific">Haloechinothrix salitolerans</name>
    <dbReference type="NCBI Taxonomy" id="926830"/>
    <lineage>
        <taxon>Bacteria</taxon>
        <taxon>Bacillati</taxon>
        <taxon>Actinomycetota</taxon>
        <taxon>Actinomycetes</taxon>
        <taxon>Pseudonocardiales</taxon>
        <taxon>Pseudonocardiaceae</taxon>
        <taxon>Haloechinothrix</taxon>
    </lineage>
</organism>
<dbReference type="CDD" id="cd04301">
    <property type="entry name" value="NAT_SF"/>
    <property type="match status" value="1"/>
</dbReference>
<comment type="caution">
    <text evidence="2">The sequence shown here is derived from an EMBL/GenBank/DDBJ whole genome shotgun (WGS) entry which is preliminary data.</text>
</comment>
<dbReference type="EMBL" id="JBHSXX010000001">
    <property type="protein sequence ID" value="MFC6870894.1"/>
    <property type="molecule type" value="Genomic_DNA"/>
</dbReference>
<dbReference type="PROSITE" id="PS51186">
    <property type="entry name" value="GNAT"/>
    <property type="match status" value="1"/>
</dbReference>
<accession>A0ABW2C8I1</accession>
<keyword evidence="3" id="KW-1185">Reference proteome</keyword>
<reference evidence="3" key="1">
    <citation type="journal article" date="2019" name="Int. J. Syst. Evol. Microbiol.">
        <title>The Global Catalogue of Microorganisms (GCM) 10K type strain sequencing project: providing services to taxonomists for standard genome sequencing and annotation.</title>
        <authorList>
            <consortium name="The Broad Institute Genomics Platform"/>
            <consortium name="The Broad Institute Genome Sequencing Center for Infectious Disease"/>
            <person name="Wu L."/>
            <person name="Ma J."/>
        </authorList>
    </citation>
    <scope>NUCLEOTIDE SEQUENCE [LARGE SCALE GENOMIC DNA]</scope>
    <source>
        <strain evidence="3">KCTC 32255</strain>
    </source>
</reference>
<name>A0ABW2C8I1_9PSEU</name>
<evidence type="ECO:0000313" key="2">
    <source>
        <dbReference type="EMBL" id="MFC6870894.1"/>
    </source>
</evidence>
<dbReference type="SUPFAM" id="SSF55729">
    <property type="entry name" value="Acyl-CoA N-acyltransferases (Nat)"/>
    <property type="match status" value="1"/>
</dbReference>
<dbReference type="Gene3D" id="3.40.630.30">
    <property type="match status" value="1"/>
</dbReference>
<gene>
    <name evidence="2" type="ORF">ACFQGD_27580</name>
</gene>
<evidence type="ECO:0000313" key="3">
    <source>
        <dbReference type="Proteomes" id="UP001596337"/>
    </source>
</evidence>
<evidence type="ECO:0000259" key="1">
    <source>
        <dbReference type="PROSITE" id="PS51186"/>
    </source>
</evidence>
<dbReference type="Proteomes" id="UP001596337">
    <property type="component" value="Unassembled WGS sequence"/>
</dbReference>
<dbReference type="InterPro" id="IPR000182">
    <property type="entry name" value="GNAT_dom"/>
</dbReference>
<dbReference type="InterPro" id="IPR016181">
    <property type="entry name" value="Acyl_CoA_acyltransferase"/>
</dbReference>
<keyword evidence="2" id="KW-0012">Acyltransferase</keyword>
<protein>
    <submittedName>
        <fullName evidence="2">GNAT family N-acetyltransferase</fullName>
        <ecNumber evidence="2">2.3.1.-</ecNumber>
    </submittedName>
</protein>
<dbReference type="EC" id="2.3.1.-" evidence="2"/>
<feature type="domain" description="N-acetyltransferase" evidence="1">
    <location>
        <begin position="49"/>
        <end position="206"/>
    </location>
</feature>
<dbReference type="Pfam" id="PF00583">
    <property type="entry name" value="Acetyltransf_1"/>
    <property type="match status" value="1"/>
</dbReference>
<proteinExistence type="predicted"/>
<keyword evidence="2" id="KW-0808">Transferase</keyword>
<dbReference type="RefSeq" id="WP_345401659.1">
    <property type="nucleotide sequence ID" value="NZ_BAABLA010000106.1"/>
</dbReference>
<dbReference type="GO" id="GO:0016746">
    <property type="term" value="F:acyltransferase activity"/>
    <property type="evidence" value="ECO:0007669"/>
    <property type="project" value="UniProtKB-KW"/>
</dbReference>
<sequence>MIDDALRAIVSSGDYGSLVPVLPTTDTTLGGSCPRGHDFRIARVSLGHSHLYDATTVTCEVCRELGHEHSTWALIDPFTHTAEPPGRGLALVVTPPSVRGGLGQIAVYLGPRSVADADLMICAPCRRAVLEQIRVDPGCRRRGLGRLLVAASVMRAPSDRYRWSTTPVNNDPEVLAFWSRIPFPAPSTLGTPEYCSDMRTAAGIAE</sequence>